<proteinExistence type="inferred from homology"/>
<dbReference type="PANTHER" id="PTHR22847">
    <property type="entry name" value="WD40 REPEAT PROTEIN"/>
    <property type="match status" value="1"/>
</dbReference>
<dbReference type="Pfam" id="PF12796">
    <property type="entry name" value="Ank_2"/>
    <property type="match status" value="1"/>
</dbReference>
<dbReference type="OMA" id="FQWYRRA"/>
<evidence type="ECO:0000256" key="1">
    <source>
        <dbReference type="ARBA" id="ARBA00022574"/>
    </source>
</evidence>
<dbReference type="InterPro" id="IPR002110">
    <property type="entry name" value="Ankyrin_rpt"/>
</dbReference>
<name>A0A0C4EBC3_MAGP6</name>
<feature type="repeat" description="WD" evidence="8">
    <location>
        <begin position="802"/>
        <end position="843"/>
    </location>
</feature>
<dbReference type="Pfam" id="PF25173">
    <property type="entry name" value="Beta-prop_WDR3_1st"/>
    <property type="match status" value="1"/>
</dbReference>
<dbReference type="CDD" id="cd00200">
    <property type="entry name" value="WD40"/>
    <property type="match status" value="1"/>
</dbReference>
<dbReference type="EMBL" id="GL876977">
    <property type="protein sequence ID" value="KLU91451.1"/>
    <property type="molecule type" value="Genomic_DNA"/>
</dbReference>
<keyword evidence="1 8" id="KW-0853">WD repeat</keyword>
<dbReference type="SMART" id="SM00248">
    <property type="entry name" value="ANK"/>
    <property type="match status" value="3"/>
</dbReference>
<dbReference type="EnsemblFungi" id="MAPG_09971T0">
    <property type="protein sequence ID" value="MAPG_09971T0"/>
    <property type="gene ID" value="MAPG_09971"/>
</dbReference>
<dbReference type="STRING" id="644358.A0A0C4EBC3"/>
<feature type="repeat" description="ANK" evidence="7">
    <location>
        <begin position="609"/>
        <end position="642"/>
    </location>
</feature>
<gene>
    <name evidence="10" type="ORF">MAPG_09971</name>
</gene>
<reference evidence="11" key="5">
    <citation type="submission" date="2015-06" db="UniProtKB">
        <authorList>
            <consortium name="EnsemblFungi"/>
        </authorList>
    </citation>
    <scope>IDENTIFICATION</scope>
    <source>
        <strain evidence="11">ATCC 64411</strain>
    </source>
</reference>
<dbReference type="Pfam" id="PF00400">
    <property type="entry name" value="WD40"/>
    <property type="match status" value="2"/>
</dbReference>
<reference evidence="11" key="4">
    <citation type="journal article" date="2015" name="G3 (Bethesda)">
        <title>Genome sequences of three phytopathogenic species of the Magnaporthaceae family of fungi.</title>
        <authorList>
            <person name="Okagaki L.H."/>
            <person name="Nunes C.C."/>
            <person name="Sailsbery J."/>
            <person name="Clay B."/>
            <person name="Brown D."/>
            <person name="John T."/>
            <person name="Oh Y."/>
            <person name="Young N."/>
            <person name="Fitzgerald M."/>
            <person name="Haas B.J."/>
            <person name="Zeng Q."/>
            <person name="Young S."/>
            <person name="Adiconis X."/>
            <person name="Fan L."/>
            <person name="Levin J.Z."/>
            <person name="Mitchell T.K."/>
            <person name="Okubara P.A."/>
            <person name="Farman M.L."/>
            <person name="Kohn L.M."/>
            <person name="Birren B."/>
            <person name="Ma L.-J."/>
            <person name="Dean R.A."/>
        </authorList>
    </citation>
    <scope>NUCLEOTIDE SEQUENCE</scope>
    <source>
        <strain evidence="11">ATCC 64411 / 73-15</strain>
    </source>
</reference>
<dbReference type="PROSITE" id="PS00678">
    <property type="entry name" value="WD_REPEATS_1"/>
    <property type="match status" value="6"/>
</dbReference>
<protein>
    <recommendedName>
        <fullName evidence="5">Mitochondrial division protein 1</fullName>
    </recommendedName>
</protein>
<evidence type="ECO:0000256" key="4">
    <source>
        <dbReference type="ARBA" id="ARBA00038415"/>
    </source>
</evidence>
<dbReference type="PRINTS" id="PR00320">
    <property type="entry name" value="GPROTEINBRPT"/>
</dbReference>
<reference evidence="10" key="2">
    <citation type="submission" date="2010-05" db="EMBL/GenBank/DDBJ databases">
        <title>The Genome Sequence of Magnaporthe poae strain ATCC 64411.</title>
        <authorList>
            <consortium name="The Broad Institute Genome Sequencing Platform"/>
            <consortium name="Broad Institute Genome Sequencing Center for Infectious Disease"/>
            <person name="Ma L.-J."/>
            <person name="Dead R."/>
            <person name="Young S."/>
            <person name="Zeng Q."/>
            <person name="Koehrsen M."/>
            <person name="Alvarado L."/>
            <person name="Berlin A."/>
            <person name="Chapman S.B."/>
            <person name="Chen Z."/>
            <person name="Freedman E."/>
            <person name="Gellesch M."/>
            <person name="Goldberg J."/>
            <person name="Griggs A."/>
            <person name="Gujja S."/>
            <person name="Heilman E.R."/>
            <person name="Heiman D."/>
            <person name="Hepburn T."/>
            <person name="Howarth C."/>
            <person name="Jen D."/>
            <person name="Larson L."/>
            <person name="Mehta T."/>
            <person name="Neiman D."/>
            <person name="Pearson M."/>
            <person name="Roberts A."/>
            <person name="Saif S."/>
            <person name="Shea T."/>
            <person name="Shenoy N."/>
            <person name="Sisk P."/>
            <person name="Stolte C."/>
            <person name="Sykes S."/>
            <person name="Walk T."/>
            <person name="White J."/>
            <person name="Yandava C."/>
            <person name="Haas B."/>
            <person name="Nusbaum C."/>
            <person name="Birren B."/>
        </authorList>
    </citation>
    <scope>NUCLEOTIDE SEQUENCE</scope>
    <source>
        <strain evidence="10">ATCC 64411</strain>
    </source>
</reference>
<dbReference type="InterPro" id="IPR010730">
    <property type="entry name" value="HET"/>
</dbReference>
<dbReference type="InterPro" id="IPR036322">
    <property type="entry name" value="WD40_repeat_dom_sf"/>
</dbReference>
<dbReference type="SUPFAM" id="SSF50978">
    <property type="entry name" value="WD40 repeat-like"/>
    <property type="match status" value="1"/>
</dbReference>
<comment type="function">
    <text evidence="6">Involved in mitochondrial fission. Acts as an adapter protein required to form mitochondrial fission complexes. Formation of these complexes is required to promote constriction and fission of the mitochondrial compartment at a late step in mitochondrial division.</text>
</comment>
<dbReference type="VEuPathDB" id="FungiDB:MAPG_09971"/>
<feature type="repeat" description="WD" evidence="8">
    <location>
        <begin position="844"/>
        <end position="885"/>
    </location>
</feature>
<dbReference type="Gene3D" id="1.25.40.20">
    <property type="entry name" value="Ankyrin repeat-containing domain"/>
    <property type="match status" value="1"/>
</dbReference>
<dbReference type="AlphaFoldDB" id="A0A0C4EBC3"/>
<feature type="repeat" description="ANK" evidence="7">
    <location>
        <begin position="643"/>
        <end position="675"/>
    </location>
</feature>
<dbReference type="InterPro" id="IPR020472">
    <property type="entry name" value="WD40_PAC1"/>
</dbReference>
<sequence>MWLINLKTLELEEFFDKTPPYAILAHTWGPDKEELTFQDVKNKNVNKTGVGSVKFHGCCQQAEKDGIVYAWIDTCCINKISQVELDEAINSMFRWYTNASVCYVYLSDIPDKENPRERRSKFRKSRWFSRGWTLQELLAPRHMRFYGREWQELGSKVSLRTVIEDITGIPVLYLQRLKDLNAASVAQRMSWAAQRETKREEDRAYCLLGIFGVTMPMIYGEGGDQAFFRLQKHIMETTRDDSILAWGLGVQIPPTSDSGQATAGRVLAAGPSDFANSGQIVFHEPPTASVHPLDISGGCLRIHLRLLTMSADNAIGLLNCGPRHDKQQVVGVPLAKITSDQYVRPKGSQLVLQPKTASITSPELIYIRNDSQGGPPPDANRRVWLYDDAEFAEVNLSLIDVAPRSCWDEEGALITPTFEYDGAVHRTLARFRHGEEGSWDFVVVLGFQRRGTCTEAQCCVMICCRKTSLEELAGKLQYMAQKASGERSAGNGPLNLRVTLEHDANEPMFFIRLEAMPHPPNATIDATAELQRSNLMLELVKRRLEEASGAGEIRAREAETQKRWDELWHAGGGGTCIRALLRWAVENGHADVVKLLLDMGAHPAAADKDGWTPLIAGSSRGHVDVVRLLLSTSGVDIDSKDSDGRTPLRWAAEEGHEAVVQLLLEKGAAMCTHRQTLGGHDAPVHDVAFSPDGRTLASASDKTVRLWNVASGTLWRTLQKHNGRVCAIAFSPDGKTLASGAHDNTVRLWNVVSGALQQTFQDHDDWVHGVAFSPDGKTLASASSDDTVRLWDVTSGALRQTLREHEHFVCAVAFSPDGKTLASTSFDKTVRLWDAASGALQQTLRRHDDIVCAVAFSPDGRTLASASNDRTIRFWDAATGALRQILRKHNNHVYAIAFSPDGKTFASASWDRTIRFWDVASGALRQTLEGHGGCIHAIAFSPNSRILASASNDKTIRLWDVVTSNV</sequence>
<dbReference type="Proteomes" id="UP000011715">
    <property type="component" value="Unassembled WGS sequence"/>
</dbReference>
<evidence type="ECO:0000313" key="10">
    <source>
        <dbReference type="EMBL" id="KLU91451.1"/>
    </source>
</evidence>
<dbReference type="Gene3D" id="2.130.10.10">
    <property type="entry name" value="YVTN repeat-like/Quinoprotein amine dehydrogenase"/>
    <property type="match status" value="3"/>
</dbReference>
<feature type="domain" description="Heterokaryon incompatibility" evidence="9">
    <location>
        <begin position="21"/>
        <end position="111"/>
    </location>
</feature>
<dbReference type="Pfam" id="PF06985">
    <property type="entry name" value="HET"/>
    <property type="match status" value="1"/>
</dbReference>
<dbReference type="SMART" id="SM00320">
    <property type="entry name" value="WD40"/>
    <property type="match status" value="7"/>
</dbReference>
<keyword evidence="12" id="KW-1185">Reference proteome</keyword>
<dbReference type="eggNOG" id="KOG0266">
    <property type="taxonomic scope" value="Eukaryota"/>
</dbReference>
<evidence type="ECO:0000313" key="11">
    <source>
        <dbReference type="EnsemblFungi" id="MAPG_09971T0"/>
    </source>
</evidence>
<evidence type="ECO:0000256" key="2">
    <source>
        <dbReference type="ARBA" id="ARBA00022737"/>
    </source>
</evidence>
<dbReference type="EMBL" id="ADBL01002558">
    <property type="status" value="NOT_ANNOTATED_CDS"/>
    <property type="molecule type" value="Genomic_DNA"/>
</dbReference>
<dbReference type="GO" id="GO:1990234">
    <property type="term" value="C:transferase complex"/>
    <property type="evidence" value="ECO:0007669"/>
    <property type="project" value="UniProtKB-ARBA"/>
</dbReference>
<dbReference type="OrthoDB" id="194358at2759"/>
<dbReference type="InterPro" id="IPR015943">
    <property type="entry name" value="WD40/YVTN_repeat-like_dom_sf"/>
</dbReference>
<evidence type="ECO:0000313" key="12">
    <source>
        <dbReference type="Proteomes" id="UP000011715"/>
    </source>
</evidence>
<accession>A0A0C4EBC3</accession>
<dbReference type="InterPro" id="IPR019775">
    <property type="entry name" value="WD40_repeat_CS"/>
</dbReference>
<evidence type="ECO:0000256" key="8">
    <source>
        <dbReference type="PROSITE-ProRule" id="PRU00221"/>
    </source>
</evidence>
<comment type="similarity">
    <text evidence="4">Belongs to the WD repeat MDV1/CAF4 family.</text>
</comment>
<organism evidence="11 12">
    <name type="scientific">Magnaporthiopsis poae (strain ATCC 64411 / 73-15)</name>
    <name type="common">Kentucky bluegrass fungus</name>
    <name type="synonym">Magnaporthe poae</name>
    <dbReference type="NCBI Taxonomy" id="644358"/>
    <lineage>
        <taxon>Eukaryota</taxon>
        <taxon>Fungi</taxon>
        <taxon>Dikarya</taxon>
        <taxon>Ascomycota</taxon>
        <taxon>Pezizomycotina</taxon>
        <taxon>Sordariomycetes</taxon>
        <taxon>Sordariomycetidae</taxon>
        <taxon>Magnaporthales</taxon>
        <taxon>Magnaporthaceae</taxon>
        <taxon>Magnaporthiopsis</taxon>
    </lineage>
</organism>
<dbReference type="PROSITE" id="PS50294">
    <property type="entry name" value="WD_REPEATS_REGION"/>
    <property type="match status" value="7"/>
</dbReference>
<feature type="repeat" description="ANK" evidence="7">
    <location>
        <begin position="581"/>
        <end position="608"/>
    </location>
</feature>
<dbReference type="PANTHER" id="PTHR22847:SF637">
    <property type="entry name" value="WD REPEAT DOMAIN 5B"/>
    <property type="match status" value="1"/>
</dbReference>
<feature type="repeat" description="WD" evidence="8">
    <location>
        <begin position="760"/>
        <end position="801"/>
    </location>
</feature>
<feature type="repeat" description="WD" evidence="8">
    <location>
        <begin position="886"/>
        <end position="927"/>
    </location>
</feature>
<dbReference type="SUPFAM" id="SSF48403">
    <property type="entry name" value="Ankyrin repeat"/>
    <property type="match status" value="1"/>
</dbReference>
<keyword evidence="2" id="KW-0677">Repeat</keyword>
<dbReference type="PROSITE" id="PS50082">
    <property type="entry name" value="WD_REPEATS_2"/>
    <property type="match status" value="7"/>
</dbReference>
<reference evidence="12" key="1">
    <citation type="submission" date="2010-05" db="EMBL/GenBank/DDBJ databases">
        <title>The genome sequence of Magnaporthe poae strain ATCC 64411.</title>
        <authorList>
            <person name="Ma L.-J."/>
            <person name="Dead R."/>
            <person name="Young S."/>
            <person name="Zeng Q."/>
            <person name="Koehrsen M."/>
            <person name="Alvarado L."/>
            <person name="Berlin A."/>
            <person name="Chapman S.B."/>
            <person name="Chen Z."/>
            <person name="Freedman E."/>
            <person name="Gellesch M."/>
            <person name="Goldberg J."/>
            <person name="Griggs A."/>
            <person name="Gujja S."/>
            <person name="Heilman E.R."/>
            <person name="Heiman D."/>
            <person name="Hepburn T."/>
            <person name="Howarth C."/>
            <person name="Jen D."/>
            <person name="Larson L."/>
            <person name="Mehta T."/>
            <person name="Neiman D."/>
            <person name="Pearson M."/>
            <person name="Roberts A."/>
            <person name="Saif S."/>
            <person name="Shea T."/>
            <person name="Shenoy N."/>
            <person name="Sisk P."/>
            <person name="Stolte C."/>
            <person name="Sykes S."/>
            <person name="Walk T."/>
            <person name="White J."/>
            <person name="Yandava C."/>
            <person name="Haas B."/>
            <person name="Nusbaum C."/>
            <person name="Birren B."/>
        </authorList>
    </citation>
    <scope>NUCLEOTIDE SEQUENCE [LARGE SCALE GENOMIC DNA]</scope>
    <source>
        <strain evidence="12">ATCC 64411 / 73-15</strain>
    </source>
</reference>
<evidence type="ECO:0000256" key="3">
    <source>
        <dbReference type="ARBA" id="ARBA00023054"/>
    </source>
</evidence>
<evidence type="ECO:0000256" key="6">
    <source>
        <dbReference type="ARBA" id="ARBA00043913"/>
    </source>
</evidence>
<feature type="repeat" description="WD" evidence="8">
    <location>
        <begin position="677"/>
        <end position="717"/>
    </location>
</feature>
<keyword evidence="3" id="KW-0175">Coiled coil</keyword>
<dbReference type="PROSITE" id="PS50297">
    <property type="entry name" value="ANK_REP_REGION"/>
    <property type="match status" value="1"/>
</dbReference>
<dbReference type="PROSITE" id="PS50088">
    <property type="entry name" value="ANK_REPEAT"/>
    <property type="match status" value="3"/>
</dbReference>
<dbReference type="eggNOG" id="KOG0504">
    <property type="taxonomic scope" value="Eukaryota"/>
</dbReference>
<feature type="repeat" description="WD" evidence="8">
    <location>
        <begin position="718"/>
        <end position="759"/>
    </location>
</feature>
<reference evidence="10" key="3">
    <citation type="submission" date="2011-03" db="EMBL/GenBank/DDBJ databases">
        <title>Annotation of Magnaporthe poae ATCC 64411.</title>
        <authorList>
            <person name="Ma L.-J."/>
            <person name="Dead R."/>
            <person name="Young S.K."/>
            <person name="Zeng Q."/>
            <person name="Gargeya S."/>
            <person name="Fitzgerald M."/>
            <person name="Haas B."/>
            <person name="Abouelleil A."/>
            <person name="Alvarado L."/>
            <person name="Arachchi H.M."/>
            <person name="Berlin A."/>
            <person name="Brown A."/>
            <person name="Chapman S.B."/>
            <person name="Chen Z."/>
            <person name="Dunbar C."/>
            <person name="Freedman E."/>
            <person name="Gearin G."/>
            <person name="Gellesch M."/>
            <person name="Goldberg J."/>
            <person name="Griggs A."/>
            <person name="Gujja S."/>
            <person name="Heiman D."/>
            <person name="Howarth C."/>
            <person name="Larson L."/>
            <person name="Lui A."/>
            <person name="MacDonald P.J.P."/>
            <person name="Mehta T."/>
            <person name="Montmayeur A."/>
            <person name="Murphy C."/>
            <person name="Neiman D."/>
            <person name="Pearson M."/>
            <person name="Priest M."/>
            <person name="Roberts A."/>
            <person name="Saif S."/>
            <person name="Shea T."/>
            <person name="Shenoy N."/>
            <person name="Sisk P."/>
            <person name="Stolte C."/>
            <person name="Sykes S."/>
            <person name="Yandava C."/>
            <person name="Wortman J."/>
            <person name="Nusbaum C."/>
            <person name="Birren B."/>
        </authorList>
    </citation>
    <scope>NUCLEOTIDE SEQUENCE</scope>
    <source>
        <strain evidence="10">ATCC 64411</strain>
    </source>
</reference>
<dbReference type="InterPro" id="IPR001680">
    <property type="entry name" value="WD40_rpt"/>
</dbReference>
<feature type="repeat" description="WD" evidence="8">
    <location>
        <begin position="928"/>
        <end position="966"/>
    </location>
</feature>
<evidence type="ECO:0000256" key="7">
    <source>
        <dbReference type="PROSITE-ProRule" id="PRU00023"/>
    </source>
</evidence>
<dbReference type="InterPro" id="IPR036770">
    <property type="entry name" value="Ankyrin_rpt-contain_sf"/>
</dbReference>
<keyword evidence="7" id="KW-0040">ANK repeat</keyword>
<evidence type="ECO:0000259" key="9">
    <source>
        <dbReference type="Pfam" id="PF06985"/>
    </source>
</evidence>
<evidence type="ECO:0000256" key="5">
    <source>
        <dbReference type="ARBA" id="ARBA00039789"/>
    </source>
</evidence>